<dbReference type="Pfam" id="PF03175">
    <property type="entry name" value="DNA_pol_B_2"/>
    <property type="match status" value="1"/>
</dbReference>
<evidence type="ECO:0000313" key="11">
    <source>
        <dbReference type="WBParaSite" id="GPLIN_000517200"/>
    </source>
</evidence>
<keyword evidence="3" id="KW-0808">Transferase</keyword>
<evidence type="ECO:0000256" key="8">
    <source>
        <dbReference type="ARBA" id="ARBA00049244"/>
    </source>
</evidence>
<protein>
    <recommendedName>
        <fullName evidence="2">DNA-directed DNA polymerase</fullName>
        <ecNumber evidence="2">2.7.7.7</ecNumber>
    </recommendedName>
</protein>
<name>A0A183BX33_GLOPA</name>
<keyword evidence="5" id="KW-0235">DNA replication</keyword>
<dbReference type="GO" id="GO:0006260">
    <property type="term" value="P:DNA replication"/>
    <property type="evidence" value="ECO:0007669"/>
    <property type="project" value="UniProtKB-KW"/>
</dbReference>
<dbReference type="PANTHER" id="PTHR33568:SF3">
    <property type="entry name" value="DNA-DIRECTED DNA POLYMERASE"/>
    <property type="match status" value="1"/>
</dbReference>
<dbReference type="WBParaSite" id="GPLIN_000517200">
    <property type="protein sequence ID" value="GPLIN_000517200"/>
    <property type="gene ID" value="GPLIN_000517200"/>
</dbReference>
<proteinExistence type="inferred from homology"/>
<reference evidence="10" key="2">
    <citation type="submission" date="2014-05" db="EMBL/GenBank/DDBJ databases">
        <title>The genome and life-stage specific transcriptomes of Globodera pallida elucidate key aspects of plant parasitism by a cyst nematode.</title>
        <authorList>
            <person name="Cotton J.A."/>
            <person name="Lilley C.J."/>
            <person name="Jones L.M."/>
            <person name="Kikuchi T."/>
            <person name="Reid A.J."/>
            <person name="Thorpe P."/>
            <person name="Tsai I.J."/>
            <person name="Beasley H."/>
            <person name="Blok V."/>
            <person name="Cock P.J.A."/>
            <person name="Van den Akker S.E."/>
            <person name="Holroyd N."/>
            <person name="Hunt M."/>
            <person name="Mantelin S."/>
            <person name="Naghra H."/>
            <person name="Pain A."/>
            <person name="Palomares-Rius J.E."/>
            <person name="Zarowiecki M."/>
            <person name="Berriman M."/>
            <person name="Jones J.T."/>
            <person name="Urwin P.E."/>
        </authorList>
    </citation>
    <scope>NUCLEOTIDE SEQUENCE [LARGE SCALE GENOMIC DNA]</scope>
    <source>
        <strain evidence="10">Lindley</strain>
    </source>
</reference>
<dbReference type="GO" id="GO:0003677">
    <property type="term" value="F:DNA binding"/>
    <property type="evidence" value="ECO:0007669"/>
    <property type="project" value="UniProtKB-KW"/>
</dbReference>
<feature type="domain" description="DNA-directed DNA polymerase family B mitochondria/virus" evidence="9">
    <location>
        <begin position="17"/>
        <end position="130"/>
    </location>
</feature>
<dbReference type="Proteomes" id="UP000050741">
    <property type="component" value="Unassembled WGS sequence"/>
</dbReference>
<dbReference type="PANTHER" id="PTHR33568">
    <property type="entry name" value="DNA POLYMERASE"/>
    <property type="match status" value="1"/>
</dbReference>
<keyword evidence="6" id="KW-0239">DNA-directed DNA polymerase</keyword>
<dbReference type="GO" id="GO:0003887">
    <property type="term" value="F:DNA-directed DNA polymerase activity"/>
    <property type="evidence" value="ECO:0007669"/>
    <property type="project" value="UniProtKB-KW"/>
</dbReference>
<evidence type="ECO:0000259" key="9">
    <source>
        <dbReference type="Pfam" id="PF03175"/>
    </source>
</evidence>
<evidence type="ECO:0000256" key="7">
    <source>
        <dbReference type="ARBA" id="ARBA00023125"/>
    </source>
</evidence>
<evidence type="ECO:0000256" key="1">
    <source>
        <dbReference type="ARBA" id="ARBA00005755"/>
    </source>
</evidence>
<dbReference type="SUPFAM" id="SSF56672">
    <property type="entry name" value="DNA/RNA polymerases"/>
    <property type="match status" value="1"/>
</dbReference>
<sequence length="151" mass="17786">MAKDEKKCEHDDEERALLGTFTSIELRKALELGYKVTHFYRAYHFEDFDNQLFKGGKYDIRLERENMKKNPGLRLIAKLGLNSLWGKFSMRNNLSEHDILKSGEEWAKILQDDRLLPSEPVLQKDGKTMRVAFKKKEDFVVEHKDYECGED</sequence>
<evidence type="ECO:0000256" key="5">
    <source>
        <dbReference type="ARBA" id="ARBA00022705"/>
    </source>
</evidence>
<comment type="similarity">
    <text evidence="1">Belongs to the DNA polymerase type-B family.</text>
</comment>
<keyword evidence="4" id="KW-0548">Nucleotidyltransferase</keyword>
<organism evidence="10 11">
    <name type="scientific">Globodera pallida</name>
    <name type="common">Potato cyst nematode worm</name>
    <name type="synonym">Heterodera pallida</name>
    <dbReference type="NCBI Taxonomy" id="36090"/>
    <lineage>
        <taxon>Eukaryota</taxon>
        <taxon>Metazoa</taxon>
        <taxon>Ecdysozoa</taxon>
        <taxon>Nematoda</taxon>
        <taxon>Chromadorea</taxon>
        <taxon>Rhabditida</taxon>
        <taxon>Tylenchina</taxon>
        <taxon>Tylenchomorpha</taxon>
        <taxon>Tylenchoidea</taxon>
        <taxon>Heteroderidae</taxon>
        <taxon>Heteroderinae</taxon>
        <taxon>Globodera</taxon>
    </lineage>
</organism>
<evidence type="ECO:0000256" key="3">
    <source>
        <dbReference type="ARBA" id="ARBA00022679"/>
    </source>
</evidence>
<keyword evidence="7" id="KW-0238">DNA-binding</keyword>
<evidence type="ECO:0000256" key="6">
    <source>
        <dbReference type="ARBA" id="ARBA00022932"/>
    </source>
</evidence>
<comment type="catalytic activity">
    <reaction evidence="8">
        <text>DNA(n) + a 2'-deoxyribonucleoside 5'-triphosphate = DNA(n+1) + diphosphate</text>
        <dbReference type="Rhea" id="RHEA:22508"/>
        <dbReference type="Rhea" id="RHEA-COMP:17339"/>
        <dbReference type="Rhea" id="RHEA-COMP:17340"/>
        <dbReference type="ChEBI" id="CHEBI:33019"/>
        <dbReference type="ChEBI" id="CHEBI:61560"/>
        <dbReference type="ChEBI" id="CHEBI:173112"/>
        <dbReference type="EC" id="2.7.7.7"/>
    </reaction>
</comment>
<evidence type="ECO:0000313" key="10">
    <source>
        <dbReference type="Proteomes" id="UP000050741"/>
    </source>
</evidence>
<dbReference type="InterPro" id="IPR004868">
    <property type="entry name" value="DNA-dir_DNA_pol_B_mt/vir"/>
</dbReference>
<evidence type="ECO:0000256" key="2">
    <source>
        <dbReference type="ARBA" id="ARBA00012417"/>
    </source>
</evidence>
<keyword evidence="10" id="KW-1185">Reference proteome</keyword>
<reference evidence="11" key="3">
    <citation type="submission" date="2016-06" db="UniProtKB">
        <authorList>
            <consortium name="WormBaseParasite"/>
        </authorList>
    </citation>
    <scope>IDENTIFICATION</scope>
</reference>
<dbReference type="EC" id="2.7.7.7" evidence="2"/>
<reference evidence="10" key="1">
    <citation type="submission" date="2013-12" db="EMBL/GenBank/DDBJ databases">
        <authorList>
            <person name="Aslett M."/>
        </authorList>
    </citation>
    <scope>NUCLEOTIDE SEQUENCE [LARGE SCALE GENOMIC DNA]</scope>
    <source>
        <strain evidence="10">Lindley</strain>
    </source>
</reference>
<evidence type="ECO:0000256" key="4">
    <source>
        <dbReference type="ARBA" id="ARBA00022695"/>
    </source>
</evidence>
<dbReference type="AlphaFoldDB" id="A0A183BX33"/>
<dbReference type="Gene3D" id="1.10.287.690">
    <property type="entry name" value="Helix hairpin bin"/>
    <property type="match status" value="1"/>
</dbReference>
<dbReference type="GO" id="GO:0000166">
    <property type="term" value="F:nucleotide binding"/>
    <property type="evidence" value="ECO:0007669"/>
    <property type="project" value="InterPro"/>
</dbReference>
<accession>A0A183BX33</accession>
<dbReference type="InterPro" id="IPR043502">
    <property type="entry name" value="DNA/RNA_pol_sf"/>
</dbReference>